<evidence type="ECO:0000313" key="3">
    <source>
        <dbReference type="Proteomes" id="UP000233551"/>
    </source>
</evidence>
<feature type="compositionally biased region" description="Polar residues" evidence="1">
    <location>
        <begin position="10"/>
        <end position="19"/>
    </location>
</feature>
<organism evidence="2 3">
    <name type="scientific">Punica granatum</name>
    <name type="common">Pomegranate</name>
    <dbReference type="NCBI Taxonomy" id="22663"/>
    <lineage>
        <taxon>Eukaryota</taxon>
        <taxon>Viridiplantae</taxon>
        <taxon>Streptophyta</taxon>
        <taxon>Embryophyta</taxon>
        <taxon>Tracheophyta</taxon>
        <taxon>Spermatophyta</taxon>
        <taxon>Magnoliopsida</taxon>
        <taxon>eudicotyledons</taxon>
        <taxon>Gunneridae</taxon>
        <taxon>Pentapetalae</taxon>
        <taxon>rosids</taxon>
        <taxon>malvids</taxon>
        <taxon>Myrtales</taxon>
        <taxon>Lythraceae</taxon>
        <taxon>Punica</taxon>
    </lineage>
</organism>
<evidence type="ECO:0000313" key="2">
    <source>
        <dbReference type="EMBL" id="PKI71754.1"/>
    </source>
</evidence>
<comment type="caution">
    <text evidence="2">The sequence shown here is derived from an EMBL/GenBank/DDBJ whole genome shotgun (WGS) entry which is preliminary data.</text>
</comment>
<feature type="region of interest" description="Disordered" evidence="1">
    <location>
        <begin position="1"/>
        <end position="45"/>
    </location>
</feature>
<reference evidence="2 3" key="1">
    <citation type="submission" date="2017-11" db="EMBL/GenBank/DDBJ databases">
        <title>De-novo sequencing of pomegranate (Punica granatum L.) genome.</title>
        <authorList>
            <person name="Akparov Z."/>
            <person name="Amiraslanov A."/>
            <person name="Hajiyeva S."/>
            <person name="Abbasov M."/>
            <person name="Kaur K."/>
            <person name="Hamwieh A."/>
            <person name="Solovyev V."/>
            <person name="Salamov A."/>
            <person name="Braich B."/>
            <person name="Kosarev P."/>
            <person name="Mahmoud A."/>
            <person name="Hajiyev E."/>
            <person name="Babayeva S."/>
            <person name="Izzatullayeva V."/>
            <person name="Mammadov A."/>
            <person name="Mammadov A."/>
            <person name="Sharifova S."/>
            <person name="Ojaghi J."/>
            <person name="Eynullazada K."/>
            <person name="Bayramov B."/>
            <person name="Abdulazimova A."/>
            <person name="Shahmuradov I."/>
        </authorList>
    </citation>
    <scope>NUCLEOTIDE SEQUENCE [LARGE SCALE GENOMIC DNA]</scope>
    <source>
        <strain evidence="3">cv. AG2017</strain>
        <tissue evidence="2">Leaf</tissue>
    </source>
</reference>
<dbReference type="AlphaFoldDB" id="A0A2I0KTF3"/>
<keyword evidence="3" id="KW-1185">Reference proteome</keyword>
<sequence length="81" mass="8455">MNGAGPSPLPETTSEMSNGSEEEGLARQKLSNQASHPPALPTKGCSLSAAAAPPWLLSSLAGEDLSYLFSELHTIHDHFAP</sequence>
<proteinExistence type="predicted"/>
<gene>
    <name evidence="2" type="ORF">CRG98_007887</name>
</gene>
<accession>A0A2I0KTF3</accession>
<protein>
    <submittedName>
        <fullName evidence="2">Uncharacterized protein</fullName>
    </submittedName>
</protein>
<dbReference type="Proteomes" id="UP000233551">
    <property type="component" value="Unassembled WGS sequence"/>
</dbReference>
<dbReference type="EMBL" id="PGOL01000361">
    <property type="protein sequence ID" value="PKI71754.1"/>
    <property type="molecule type" value="Genomic_DNA"/>
</dbReference>
<evidence type="ECO:0000256" key="1">
    <source>
        <dbReference type="SAM" id="MobiDB-lite"/>
    </source>
</evidence>
<name>A0A2I0KTF3_PUNGR</name>